<protein>
    <submittedName>
        <fullName evidence="2">Uncharacterized protein</fullName>
    </submittedName>
</protein>
<keyword evidence="1" id="KW-0812">Transmembrane</keyword>
<keyword evidence="1" id="KW-1133">Transmembrane helix</keyword>
<organism evidence="2 3">
    <name type="scientific">Solanum commersonii</name>
    <name type="common">Commerson's wild potato</name>
    <name type="synonym">Commerson's nightshade</name>
    <dbReference type="NCBI Taxonomy" id="4109"/>
    <lineage>
        <taxon>Eukaryota</taxon>
        <taxon>Viridiplantae</taxon>
        <taxon>Streptophyta</taxon>
        <taxon>Embryophyta</taxon>
        <taxon>Tracheophyta</taxon>
        <taxon>Spermatophyta</taxon>
        <taxon>Magnoliopsida</taxon>
        <taxon>eudicotyledons</taxon>
        <taxon>Gunneridae</taxon>
        <taxon>Pentapetalae</taxon>
        <taxon>asterids</taxon>
        <taxon>lamiids</taxon>
        <taxon>Solanales</taxon>
        <taxon>Solanaceae</taxon>
        <taxon>Solanoideae</taxon>
        <taxon>Solaneae</taxon>
        <taxon>Solanum</taxon>
    </lineage>
</organism>
<comment type="caution">
    <text evidence="2">The sequence shown here is derived from an EMBL/GenBank/DDBJ whole genome shotgun (WGS) entry which is preliminary data.</text>
</comment>
<dbReference type="OrthoDB" id="851886at2759"/>
<proteinExistence type="predicted"/>
<keyword evidence="3" id="KW-1185">Reference proteome</keyword>
<dbReference type="EMBL" id="JACXVP010000005">
    <property type="protein sequence ID" value="KAG5606130.1"/>
    <property type="molecule type" value="Genomic_DNA"/>
</dbReference>
<evidence type="ECO:0000256" key="1">
    <source>
        <dbReference type="SAM" id="Phobius"/>
    </source>
</evidence>
<keyword evidence="1" id="KW-0472">Membrane</keyword>
<feature type="transmembrane region" description="Helical" evidence="1">
    <location>
        <begin position="52"/>
        <end position="73"/>
    </location>
</feature>
<sequence>MAVIFKKYDFMNNWATDCRFNLIGKFSNTMPKMELLRKSFITQTQLSGGVKIAHSILGMYILILTMNWITSLYGPRSKLGPPPSNLKRKLPLYQHGYPYQGYHEIFIRSISSLPSCLLLVRFFTLTMHLPRKQGEVWPGGKWKAIDYDSIQDYCTYCKHQGHMVHVCTIKQRDEDYKKERRWKQTRRVIQKENKGKPTNLQDGVTKGRDFTHVLHEGEYTDHLRDYRGLATPQNRKTHAQN</sequence>
<reference evidence="2 3" key="1">
    <citation type="submission" date="2020-09" db="EMBL/GenBank/DDBJ databases">
        <title>De no assembly of potato wild relative species, Solanum commersonii.</title>
        <authorList>
            <person name="Cho K."/>
        </authorList>
    </citation>
    <scope>NUCLEOTIDE SEQUENCE [LARGE SCALE GENOMIC DNA]</scope>
    <source>
        <strain evidence="2">LZ3.2</strain>
        <tissue evidence="2">Leaf</tissue>
    </source>
</reference>
<evidence type="ECO:0000313" key="3">
    <source>
        <dbReference type="Proteomes" id="UP000824120"/>
    </source>
</evidence>
<dbReference type="AlphaFoldDB" id="A0A9J5Z0E2"/>
<dbReference type="Proteomes" id="UP000824120">
    <property type="component" value="Chromosome 5"/>
</dbReference>
<evidence type="ECO:0000313" key="2">
    <source>
        <dbReference type="EMBL" id="KAG5606130.1"/>
    </source>
</evidence>
<name>A0A9J5Z0E2_SOLCO</name>
<gene>
    <name evidence="2" type="ORF">H5410_027622</name>
</gene>
<accession>A0A9J5Z0E2</accession>